<protein>
    <submittedName>
        <fullName evidence="1">Uncharacterized protein</fullName>
    </submittedName>
</protein>
<dbReference type="AlphaFoldDB" id="A0A0J8VD69"/>
<keyword evidence="2" id="KW-1185">Reference proteome</keyword>
<dbReference type="EMBL" id="PYLZ01000008">
    <property type="protein sequence ID" value="PSW23513.1"/>
    <property type="molecule type" value="Genomic_DNA"/>
</dbReference>
<comment type="caution">
    <text evidence="1">The sequence shown here is derived from an EMBL/GenBank/DDBJ whole genome shotgun (WGS) entry which is preliminary data.</text>
</comment>
<reference evidence="1 2" key="1">
    <citation type="submission" date="2018-01" db="EMBL/GenBank/DDBJ databases">
        <title>Whole genome sequencing of Histamine producing bacteria.</title>
        <authorList>
            <person name="Butler K."/>
        </authorList>
    </citation>
    <scope>NUCLEOTIDE SEQUENCE [LARGE SCALE GENOMIC DNA]</scope>
    <source>
        <strain evidence="1 2">DSM 24669</strain>
    </source>
</reference>
<dbReference type="OrthoDB" id="7865574at2"/>
<evidence type="ECO:0000313" key="1">
    <source>
        <dbReference type="EMBL" id="PSW23513.1"/>
    </source>
</evidence>
<name>A0A0J8VD69_9GAMM</name>
<dbReference type="Proteomes" id="UP000240481">
    <property type="component" value="Unassembled WGS sequence"/>
</dbReference>
<accession>A0A0J8VD69</accession>
<gene>
    <name evidence="1" type="ORF">C9I94_15430</name>
</gene>
<dbReference type="STRING" id="680026.AB733_08480"/>
<dbReference type="RefSeq" id="WP_048898369.1">
    <property type="nucleotide sequence ID" value="NZ_AP024852.1"/>
</dbReference>
<organism evidence="1 2">
    <name type="scientific">Photobacterium swingsii</name>
    <dbReference type="NCBI Taxonomy" id="680026"/>
    <lineage>
        <taxon>Bacteria</taxon>
        <taxon>Pseudomonadati</taxon>
        <taxon>Pseudomonadota</taxon>
        <taxon>Gammaproteobacteria</taxon>
        <taxon>Vibrionales</taxon>
        <taxon>Vibrionaceae</taxon>
        <taxon>Photobacterium</taxon>
    </lineage>
</organism>
<sequence>MQLDDYIKETLVQITRGVKSASEEIEVLGGNVNPPEEIRIVGATPIYKAADHQVVKFDVAIQVKDVSSTEASGKAKISVLSIGGGIKNTDETQAVHRVRFEVPLALPCKLKS</sequence>
<evidence type="ECO:0000313" key="2">
    <source>
        <dbReference type="Proteomes" id="UP000240481"/>
    </source>
</evidence>
<proteinExistence type="predicted"/>